<sequence>MATNSFDQHSKAERSENYDEWAFAAENLLILEGVADCIKQERSAATAVAEDAKAKDDSSEAGNAFFSRGYRQHRNVGNKGKE</sequence>
<reference evidence="2 3" key="1">
    <citation type="journal article" date="2019" name="Commun. Biol.">
        <title>The bagworm genome reveals a unique fibroin gene that provides high tensile strength.</title>
        <authorList>
            <person name="Kono N."/>
            <person name="Nakamura H."/>
            <person name="Ohtoshi R."/>
            <person name="Tomita M."/>
            <person name="Numata K."/>
            <person name="Arakawa K."/>
        </authorList>
    </citation>
    <scope>NUCLEOTIDE SEQUENCE [LARGE SCALE GENOMIC DNA]</scope>
</reference>
<protein>
    <submittedName>
        <fullName evidence="2">Uncharacterized protein</fullName>
    </submittedName>
</protein>
<dbReference type="EMBL" id="BGZK01002437">
    <property type="protein sequence ID" value="GBP93934.1"/>
    <property type="molecule type" value="Genomic_DNA"/>
</dbReference>
<organism evidence="2 3">
    <name type="scientific">Eumeta variegata</name>
    <name type="common">Bagworm moth</name>
    <name type="synonym">Eumeta japonica</name>
    <dbReference type="NCBI Taxonomy" id="151549"/>
    <lineage>
        <taxon>Eukaryota</taxon>
        <taxon>Metazoa</taxon>
        <taxon>Ecdysozoa</taxon>
        <taxon>Arthropoda</taxon>
        <taxon>Hexapoda</taxon>
        <taxon>Insecta</taxon>
        <taxon>Pterygota</taxon>
        <taxon>Neoptera</taxon>
        <taxon>Endopterygota</taxon>
        <taxon>Lepidoptera</taxon>
        <taxon>Glossata</taxon>
        <taxon>Ditrysia</taxon>
        <taxon>Tineoidea</taxon>
        <taxon>Psychidae</taxon>
        <taxon>Oiketicinae</taxon>
        <taxon>Eumeta</taxon>
    </lineage>
</organism>
<proteinExistence type="predicted"/>
<dbReference type="OrthoDB" id="7920740at2759"/>
<evidence type="ECO:0000313" key="2">
    <source>
        <dbReference type="EMBL" id="GBP93934.1"/>
    </source>
</evidence>
<evidence type="ECO:0000313" key="3">
    <source>
        <dbReference type="Proteomes" id="UP000299102"/>
    </source>
</evidence>
<accession>A0A4C2A3Y1</accession>
<feature type="region of interest" description="Disordered" evidence="1">
    <location>
        <begin position="49"/>
        <end position="82"/>
    </location>
</feature>
<evidence type="ECO:0000256" key="1">
    <source>
        <dbReference type="SAM" id="MobiDB-lite"/>
    </source>
</evidence>
<gene>
    <name evidence="2" type="ORF">EVAR_53666_1</name>
</gene>
<dbReference type="AlphaFoldDB" id="A0A4C2A3Y1"/>
<keyword evidence="3" id="KW-1185">Reference proteome</keyword>
<name>A0A4C2A3Y1_EUMVA</name>
<dbReference type="Proteomes" id="UP000299102">
    <property type="component" value="Unassembled WGS sequence"/>
</dbReference>
<comment type="caution">
    <text evidence="2">The sequence shown here is derived from an EMBL/GenBank/DDBJ whole genome shotgun (WGS) entry which is preliminary data.</text>
</comment>